<comment type="subcellular location">
    <subcellularLocation>
        <location evidence="1">Mitochondrion inner membrane</location>
        <topology evidence="1">Multi-pass membrane protein</topology>
    </subcellularLocation>
</comment>
<evidence type="ECO:0000256" key="12">
    <source>
        <dbReference type="ARBA" id="ARBA00022989"/>
    </source>
</evidence>
<evidence type="ECO:0000313" key="24">
    <source>
        <dbReference type="EMBL" id="GIY24325.1"/>
    </source>
</evidence>
<evidence type="ECO:0000256" key="11">
    <source>
        <dbReference type="ARBA" id="ARBA00022967"/>
    </source>
</evidence>
<evidence type="ECO:0000259" key="23">
    <source>
        <dbReference type="PROSITE" id="PS50929"/>
    </source>
</evidence>
<accession>A0AAV4RS94</accession>
<evidence type="ECO:0000259" key="22">
    <source>
        <dbReference type="PROSITE" id="PS50893"/>
    </source>
</evidence>
<keyword evidence="6" id="KW-0547">Nucleotide-binding</keyword>
<keyword evidence="5" id="KW-0479">Metal-binding</keyword>
<dbReference type="SUPFAM" id="SSF52540">
    <property type="entry name" value="P-loop containing nucleoside triphosphate hydrolases"/>
    <property type="match status" value="1"/>
</dbReference>
<evidence type="ECO:0000256" key="8">
    <source>
        <dbReference type="ARBA" id="ARBA00022840"/>
    </source>
</evidence>
<keyword evidence="7" id="KW-0999">Mitochondrion inner membrane</keyword>
<keyword evidence="8 24" id="KW-0067">ATP-binding</keyword>
<evidence type="ECO:0000256" key="21">
    <source>
        <dbReference type="SAM" id="Phobius"/>
    </source>
</evidence>
<protein>
    <recommendedName>
        <fullName evidence="18">ATP-binding cassette sub-family B member 10, mitochondrial</fullName>
    </recommendedName>
    <alternativeName>
        <fullName evidence="19">ABC-mitochondrial erythroid protein</fullName>
    </alternativeName>
    <alternativeName>
        <fullName evidence="20">ATP-binding cassette transporter 10</fullName>
    </alternativeName>
</protein>
<dbReference type="EMBL" id="BPLQ01006662">
    <property type="protein sequence ID" value="GIY24325.1"/>
    <property type="molecule type" value="Genomic_DNA"/>
</dbReference>
<dbReference type="PROSITE" id="PS00211">
    <property type="entry name" value="ABC_TRANSPORTER_1"/>
    <property type="match status" value="1"/>
</dbReference>
<comment type="catalytic activity">
    <reaction evidence="16">
        <text>biliverdin IXalpha(in) + ATP + H2O = biliverdin IXalpha(out) + ADP + phosphate + H(+)</text>
        <dbReference type="Rhea" id="RHEA:82359"/>
        <dbReference type="ChEBI" id="CHEBI:15377"/>
        <dbReference type="ChEBI" id="CHEBI:15378"/>
        <dbReference type="ChEBI" id="CHEBI:30616"/>
        <dbReference type="ChEBI" id="CHEBI:43474"/>
        <dbReference type="ChEBI" id="CHEBI:57991"/>
        <dbReference type="ChEBI" id="CHEBI:456216"/>
    </reaction>
    <physiologicalReaction direction="left-to-right" evidence="16">
        <dbReference type="Rhea" id="RHEA:82360"/>
    </physiologicalReaction>
</comment>
<evidence type="ECO:0000256" key="15">
    <source>
        <dbReference type="ARBA" id="ARBA00023136"/>
    </source>
</evidence>
<keyword evidence="14" id="KW-0496">Mitochondrion</keyword>
<dbReference type="SMART" id="SM00382">
    <property type="entry name" value="AAA"/>
    <property type="match status" value="1"/>
</dbReference>
<dbReference type="CDD" id="cd18573">
    <property type="entry name" value="ABC_6TM_ABCB10_like"/>
    <property type="match status" value="1"/>
</dbReference>
<evidence type="ECO:0000313" key="25">
    <source>
        <dbReference type="Proteomes" id="UP001054837"/>
    </source>
</evidence>
<name>A0AAV4RS94_9ARAC</name>
<evidence type="ECO:0000256" key="17">
    <source>
        <dbReference type="ARBA" id="ARBA00055589"/>
    </source>
</evidence>
<dbReference type="GO" id="GO:0042802">
    <property type="term" value="F:identical protein binding"/>
    <property type="evidence" value="ECO:0007669"/>
    <property type="project" value="UniProtKB-ARBA"/>
</dbReference>
<dbReference type="PIRSF" id="PIRSF002773">
    <property type="entry name" value="ABC_prm/ATPase_B"/>
    <property type="match status" value="1"/>
</dbReference>
<feature type="transmembrane region" description="Helical" evidence="21">
    <location>
        <begin position="255"/>
        <end position="275"/>
    </location>
</feature>
<dbReference type="InterPro" id="IPR039421">
    <property type="entry name" value="Type_1_exporter"/>
</dbReference>
<comment type="similarity">
    <text evidence="2">Belongs to the ABC transporter superfamily. ABCB family. Mitochondrial peptide exporter (TC 3.A.1.212) subfamily.</text>
</comment>
<dbReference type="InterPro" id="IPR003439">
    <property type="entry name" value="ABC_transporter-like_ATP-bd"/>
</dbReference>
<evidence type="ECO:0000256" key="1">
    <source>
        <dbReference type="ARBA" id="ARBA00004448"/>
    </source>
</evidence>
<feature type="transmembrane region" description="Helical" evidence="21">
    <location>
        <begin position="70"/>
        <end position="87"/>
    </location>
</feature>
<evidence type="ECO:0000256" key="14">
    <source>
        <dbReference type="ARBA" id="ARBA00023128"/>
    </source>
</evidence>
<dbReference type="GO" id="GO:0015421">
    <property type="term" value="F:ABC-type oligopeptide transporter activity"/>
    <property type="evidence" value="ECO:0007669"/>
    <property type="project" value="TreeGrafter"/>
</dbReference>
<organism evidence="24 25">
    <name type="scientific">Caerostris darwini</name>
    <dbReference type="NCBI Taxonomy" id="1538125"/>
    <lineage>
        <taxon>Eukaryota</taxon>
        <taxon>Metazoa</taxon>
        <taxon>Ecdysozoa</taxon>
        <taxon>Arthropoda</taxon>
        <taxon>Chelicerata</taxon>
        <taxon>Arachnida</taxon>
        <taxon>Araneae</taxon>
        <taxon>Araneomorphae</taxon>
        <taxon>Entelegynae</taxon>
        <taxon>Araneoidea</taxon>
        <taxon>Araneidae</taxon>
        <taxon>Caerostris</taxon>
    </lineage>
</organism>
<reference evidence="24 25" key="1">
    <citation type="submission" date="2021-06" db="EMBL/GenBank/DDBJ databases">
        <title>Caerostris darwini draft genome.</title>
        <authorList>
            <person name="Kono N."/>
            <person name="Arakawa K."/>
        </authorList>
    </citation>
    <scope>NUCLEOTIDE SEQUENCE [LARGE SCALE GENOMIC DNA]</scope>
</reference>
<comment type="function">
    <text evidence="17">ATP-dependent transporter located in the mitochondrial inner membrane that catalyzes the export of biliverdin from the mitochondrial matrix, and plays a crucial role in hemoglobin synthesis and antioxidative stress. Participates in the early step of the heme biosynthetic process during insertion of iron into protoporphyrin IX (PPIX). Involved in the stabilization of the iron transporter mitoferrin-1/SLC25A37. In addition may be involved in mitochondrial unfolded protein response (UPRmt) signaling pathway, although ABCB10 probably does not participate in peptide export from mitochondria.</text>
</comment>
<dbReference type="GO" id="GO:0005524">
    <property type="term" value="F:ATP binding"/>
    <property type="evidence" value="ECO:0007669"/>
    <property type="project" value="UniProtKB-KW"/>
</dbReference>
<evidence type="ECO:0000256" key="20">
    <source>
        <dbReference type="ARBA" id="ARBA00083334"/>
    </source>
</evidence>
<keyword evidence="13" id="KW-0007">Acetylation</keyword>
<dbReference type="FunFam" id="1.20.1560.10:FF:000048">
    <property type="entry name" value="ATP-binding cassette sub-family B member 10, mitochondrial"/>
    <property type="match status" value="1"/>
</dbReference>
<feature type="transmembrane region" description="Helical" evidence="21">
    <location>
        <begin position="287"/>
        <end position="311"/>
    </location>
</feature>
<evidence type="ECO:0000256" key="19">
    <source>
        <dbReference type="ARBA" id="ARBA00075187"/>
    </source>
</evidence>
<keyword evidence="25" id="KW-1185">Reference proteome</keyword>
<dbReference type="SUPFAM" id="SSF90123">
    <property type="entry name" value="ABC transporter transmembrane region"/>
    <property type="match status" value="1"/>
</dbReference>
<dbReference type="CDD" id="cd03249">
    <property type="entry name" value="ABC_MTABC3_MDL1_MDL2"/>
    <property type="match status" value="1"/>
</dbReference>
<dbReference type="Proteomes" id="UP001054837">
    <property type="component" value="Unassembled WGS sequence"/>
</dbReference>
<dbReference type="InterPro" id="IPR027417">
    <property type="entry name" value="P-loop_NTPase"/>
</dbReference>
<evidence type="ECO:0000256" key="6">
    <source>
        <dbReference type="ARBA" id="ARBA00022741"/>
    </source>
</evidence>
<feature type="domain" description="ABC transporter" evidence="22">
    <location>
        <begin position="349"/>
        <end position="588"/>
    </location>
</feature>
<dbReference type="GO" id="GO:0005743">
    <property type="term" value="C:mitochondrial inner membrane"/>
    <property type="evidence" value="ECO:0007669"/>
    <property type="project" value="UniProtKB-SubCell"/>
</dbReference>
<dbReference type="PROSITE" id="PS50893">
    <property type="entry name" value="ABC_TRANSPORTER_2"/>
    <property type="match status" value="1"/>
</dbReference>
<dbReference type="GO" id="GO:0090374">
    <property type="term" value="P:oligopeptide export from mitochondrion"/>
    <property type="evidence" value="ECO:0007669"/>
    <property type="project" value="TreeGrafter"/>
</dbReference>
<dbReference type="InterPro" id="IPR036640">
    <property type="entry name" value="ABC1_TM_sf"/>
</dbReference>
<keyword evidence="15 21" id="KW-0472">Membrane</keyword>
<keyword evidence="9" id="KW-0460">Magnesium</keyword>
<dbReference type="Pfam" id="PF00005">
    <property type="entry name" value="ABC_tran"/>
    <property type="match status" value="1"/>
</dbReference>
<sequence>MSFNDIHRSKIPVQRELKKLLKIAANQKWKLTGAVLLLFVSSTVTMAVPFCVGKLIDMMTSSDGDLKEKLLSFCKILVIIFIVGALANSGRVYLMNISSHQVTNALRKKVYGSILCQEPAFFDHTKTGELINRISSDTTTVGMSITNNISDGLRYSFIFAAASGLMIYTSPSLATVGLFTVAPVAIVAAVAGKILKQNSKSVQDALADATQVCEERISNIRTVQAFAKLEEENKIYNHKINNVLHFAYKESLGRAMFFGMTGFSGNLIILSVLYYGGTMMSENQITIGSLSSFLLYAAYVGISIGGLSTFYSELMRGLGASTRLWELIDRKPLIPFEGGITLPNFSGNVNFENVSFAYPSRPNGMVLSDFNLSIPPGSVYALVGASGCGKSTIGSLILRLYDCQKGIISVDGQNIKQLNLKWLRRNIGIVSQEPVLFSFSIRNNIMYGADIQNEVSNEALEDVLHKANALEFIERFPKGLDTVVGERGVMLSGGQRQRIAIARALLKNPKILILDEATSALDAESEFLVQNALEQLMDGRTVITIAHRLSTVKKAHEIIVLENGKVVEKGKYDDLLLNKGLFYRLVQLQSLKTH</sequence>
<dbReference type="InterPro" id="IPR017871">
    <property type="entry name" value="ABC_transporter-like_CS"/>
</dbReference>
<evidence type="ECO:0000256" key="4">
    <source>
        <dbReference type="ARBA" id="ARBA00022692"/>
    </source>
</evidence>
<feature type="transmembrane region" description="Helical" evidence="21">
    <location>
        <begin position="29"/>
        <end position="50"/>
    </location>
</feature>
<keyword evidence="4 21" id="KW-0812">Transmembrane</keyword>
<evidence type="ECO:0000256" key="13">
    <source>
        <dbReference type="ARBA" id="ARBA00022990"/>
    </source>
</evidence>
<dbReference type="InterPro" id="IPR011527">
    <property type="entry name" value="ABC1_TM_dom"/>
</dbReference>
<evidence type="ECO:0000256" key="2">
    <source>
        <dbReference type="ARBA" id="ARBA00005580"/>
    </source>
</evidence>
<dbReference type="Pfam" id="PF00664">
    <property type="entry name" value="ABC_membrane"/>
    <property type="match status" value="1"/>
</dbReference>
<evidence type="ECO:0000256" key="5">
    <source>
        <dbReference type="ARBA" id="ARBA00022723"/>
    </source>
</evidence>
<comment type="caution">
    <text evidence="24">The sequence shown here is derived from an EMBL/GenBank/DDBJ whole genome shotgun (WGS) entry which is preliminary data.</text>
</comment>
<keyword evidence="11" id="KW-1278">Translocase</keyword>
<dbReference type="PANTHER" id="PTHR43394">
    <property type="entry name" value="ATP-DEPENDENT PERMEASE MDL1, MITOCHONDRIAL"/>
    <property type="match status" value="1"/>
</dbReference>
<evidence type="ECO:0000256" key="10">
    <source>
        <dbReference type="ARBA" id="ARBA00022946"/>
    </source>
</evidence>
<dbReference type="InterPro" id="IPR003593">
    <property type="entry name" value="AAA+_ATPase"/>
</dbReference>
<evidence type="ECO:0000256" key="3">
    <source>
        <dbReference type="ARBA" id="ARBA00022448"/>
    </source>
</evidence>
<dbReference type="Gene3D" id="1.20.1560.10">
    <property type="entry name" value="ABC transporter type 1, transmembrane domain"/>
    <property type="match status" value="1"/>
</dbReference>
<evidence type="ECO:0000256" key="7">
    <source>
        <dbReference type="ARBA" id="ARBA00022792"/>
    </source>
</evidence>
<dbReference type="AlphaFoldDB" id="A0AAV4RS94"/>
<dbReference type="GO" id="GO:0046872">
    <property type="term" value="F:metal ion binding"/>
    <property type="evidence" value="ECO:0007669"/>
    <property type="project" value="UniProtKB-KW"/>
</dbReference>
<dbReference type="GO" id="GO:0016887">
    <property type="term" value="F:ATP hydrolysis activity"/>
    <property type="evidence" value="ECO:0007669"/>
    <property type="project" value="InterPro"/>
</dbReference>
<dbReference type="PANTHER" id="PTHR43394:SF1">
    <property type="entry name" value="ATP-BINDING CASSETTE SUB-FAMILY B MEMBER 10, MITOCHONDRIAL"/>
    <property type="match status" value="1"/>
</dbReference>
<dbReference type="Gene3D" id="3.40.50.300">
    <property type="entry name" value="P-loop containing nucleotide triphosphate hydrolases"/>
    <property type="match status" value="1"/>
</dbReference>
<evidence type="ECO:0000256" key="18">
    <source>
        <dbReference type="ARBA" id="ARBA00072683"/>
    </source>
</evidence>
<proteinExistence type="inferred from homology"/>
<evidence type="ECO:0000256" key="16">
    <source>
        <dbReference type="ARBA" id="ARBA00052250"/>
    </source>
</evidence>
<dbReference type="PROSITE" id="PS50929">
    <property type="entry name" value="ABC_TM1F"/>
    <property type="match status" value="1"/>
</dbReference>
<keyword evidence="12 21" id="KW-1133">Transmembrane helix</keyword>
<feature type="domain" description="ABC transmembrane type-1" evidence="23">
    <location>
        <begin position="33"/>
        <end position="316"/>
    </location>
</feature>
<evidence type="ECO:0000256" key="9">
    <source>
        <dbReference type="ARBA" id="ARBA00022842"/>
    </source>
</evidence>
<dbReference type="FunFam" id="3.40.50.300:FF:000403">
    <property type="entry name" value="ATP-binding cassette sub-family B member 8, mitochondrial"/>
    <property type="match status" value="1"/>
</dbReference>
<keyword evidence="3" id="KW-0813">Transport</keyword>
<keyword evidence="10" id="KW-0809">Transit peptide</keyword>
<gene>
    <name evidence="24" type="primary">ABCB10</name>
    <name evidence="24" type="ORF">CDAR_266571</name>
</gene>